<accession>A0A5B7IK13</accession>
<organism evidence="2 3">
    <name type="scientific">Portunus trituberculatus</name>
    <name type="common">Swimming crab</name>
    <name type="synonym">Neptunus trituberculatus</name>
    <dbReference type="NCBI Taxonomy" id="210409"/>
    <lineage>
        <taxon>Eukaryota</taxon>
        <taxon>Metazoa</taxon>
        <taxon>Ecdysozoa</taxon>
        <taxon>Arthropoda</taxon>
        <taxon>Crustacea</taxon>
        <taxon>Multicrustacea</taxon>
        <taxon>Malacostraca</taxon>
        <taxon>Eumalacostraca</taxon>
        <taxon>Eucarida</taxon>
        <taxon>Decapoda</taxon>
        <taxon>Pleocyemata</taxon>
        <taxon>Brachyura</taxon>
        <taxon>Eubrachyura</taxon>
        <taxon>Portunoidea</taxon>
        <taxon>Portunidae</taxon>
        <taxon>Portuninae</taxon>
        <taxon>Portunus</taxon>
    </lineage>
</organism>
<reference evidence="2 3" key="1">
    <citation type="submission" date="2019-05" db="EMBL/GenBank/DDBJ databases">
        <title>Another draft genome of Portunus trituberculatus and its Hox gene families provides insights of decapod evolution.</title>
        <authorList>
            <person name="Jeong J.-H."/>
            <person name="Song I."/>
            <person name="Kim S."/>
            <person name="Choi T."/>
            <person name="Kim D."/>
            <person name="Ryu S."/>
            <person name="Kim W."/>
        </authorList>
    </citation>
    <scope>NUCLEOTIDE SEQUENCE [LARGE SCALE GENOMIC DNA]</scope>
    <source>
        <tissue evidence="2">Muscle</tissue>
    </source>
</reference>
<protein>
    <submittedName>
        <fullName evidence="2">Uncharacterized protein</fullName>
    </submittedName>
</protein>
<keyword evidence="3" id="KW-1185">Reference proteome</keyword>
<keyword evidence="1" id="KW-0812">Transmembrane</keyword>
<sequence length="125" mass="14754">MSPCHPPKPCKGVLVRENISNDYHYHHHHQLQTRIEENTDFLFIYILVFFFYLCLVCQVNQSRVLSSSRQLRVYGVWWAVMDVGMHLIRQHVWVCGQLHFRVRSRASFVVVAQRGQFCVSTDCDS</sequence>
<dbReference type="EMBL" id="VSRR010066673">
    <property type="protein sequence ID" value="MPC84870.1"/>
    <property type="molecule type" value="Genomic_DNA"/>
</dbReference>
<comment type="caution">
    <text evidence="2">The sequence shown here is derived from an EMBL/GenBank/DDBJ whole genome shotgun (WGS) entry which is preliminary data.</text>
</comment>
<keyword evidence="1" id="KW-1133">Transmembrane helix</keyword>
<feature type="transmembrane region" description="Helical" evidence="1">
    <location>
        <begin position="41"/>
        <end position="59"/>
    </location>
</feature>
<evidence type="ECO:0000313" key="2">
    <source>
        <dbReference type="EMBL" id="MPC84870.1"/>
    </source>
</evidence>
<dbReference type="Proteomes" id="UP000324222">
    <property type="component" value="Unassembled WGS sequence"/>
</dbReference>
<gene>
    <name evidence="2" type="ORF">E2C01_079620</name>
</gene>
<evidence type="ECO:0000256" key="1">
    <source>
        <dbReference type="SAM" id="Phobius"/>
    </source>
</evidence>
<evidence type="ECO:0000313" key="3">
    <source>
        <dbReference type="Proteomes" id="UP000324222"/>
    </source>
</evidence>
<name>A0A5B7IK13_PORTR</name>
<dbReference type="AlphaFoldDB" id="A0A5B7IK13"/>
<proteinExistence type="predicted"/>
<keyword evidence="1" id="KW-0472">Membrane</keyword>